<accession>A0A1I2K479</accession>
<dbReference type="Proteomes" id="UP000199477">
    <property type="component" value="Unassembled WGS sequence"/>
</dbReference>
<sequence>MTQALPPPSRKVSLRVAASGGGATPPSLPPEALEQLLARARSLGIVLHHDAQVAGLLAALRLRADIPVELYAAAAAVLSCVYRASEEG</sequence>
<organism evidence="1 2">
    <name type="scientific">Dyella marensis</name>
    <dbReference type="NCBI Taxonomy" id="500610"/>
    <lineage>
        <taxon>Bacteria</taxon>
        <taxon>Pseudomonadati</taxon>
        <taxon>Pseudomonadota</taxon>
        <taxon>Gammaproteobacteria</taxon>
        <taxon>Lysobacterales</taxon>
        <taxon>Rhodanobacteraceae</taxon>
        <taxon>Dyella</taxon>
    </lineage>
</organism>
<protein>
    <submittedName>
        <fullName evidence="1">Flagellar biosynthesis protein</fullName>
    </submittedName>
</protein>
<keyword evidence="1" id="KW-0282">Flagellum</keyword>
<name>A0A1I2K479_9GAMM</name>
<keyword evidence="1" id="KW-0966">Cell projection</keyword>
<dbReference type="STRING" id="500610.SAMN02799615_04381"/>
<evidence type="ECO:0000313" key="1">
    <source>
        <dbReference type="EMBL" id="SFF61223.1"/>
    </source>
</evidence>
<proteinExistence type="predicted"/>
<keyword evidence="2" id="KW-1185">Reference proteome</keyword>
<dbReference type="SUPFAM" id="SSF160544">
    <property type="entry name" value="EscU C-terminal domain-like"/>
    <property type="match status" value="1"/>
</dbReference>
<evidence type="ECO:0000313" key="2">
    <source>
        <dbReference type="Proteomes" id="UP000199477"/>
    </source>
</evidence>
<keyword evidence="1" id="KW-0969">Cilium</keyword>
<dbReference type="RefSeq" id="WP_026636725.1">
    <property type="nucleotide sequence ID" value="NZ_FONH01000040.1"/>
</dbReference>
<dbReference type="EMBL" id="FONH01000040">
    <property type="protein sequence ID" value="SFF61223.1"/>
    <property type="molecule type" value="Genomic_DNA"/>
</dbReference>
<dbReference type="Gene3D" id="3.40.1690.10">
    <property type="entry name" value="secretion proteins EscU"/>
    <property type="match status" value="1"/>
</dbReference>
<dbReference type="InterPro" id="IPR029025">
    <property type="entry name" value="T3SS_substrate_exporter_C"/>
</dbReference>
<reference evidence="2" key="1">
    <citation type="submission" date="2016-10" db="EMBL/GenBank/DDBJ databases">
        <authorList>
            <person name="Varghese N."/>
            <person name="Submissions S."/>
        </authorList>
    </citation>
    <scope>NUCLEOTIDE SEQUENCE [LARGE SCALE GENOMIC DNA]</scope>
    <source>
        <strain evidence="2">UNC178MFTsu3.1</strain>
    </source>
</reference>
<dbReference type="AlphaFoldDB" id="A0A1I2K479"/>
<gene>
    <name evidence="1" type="ORF">SAMN02799615_04381</name>
</gene>